<reference evidence="1 2" key="1">
    <citation type="submission" date="2021-03" db="EMBL/GenBank/DDBJ databases">
        <title>Sequencing the genomes of 1000 actinobacteria strains.</title>
        <authorList>
            <person name="Klenk H.-P."/>
        </authorList>
    </citation>
    <scope>NUCLEOTIDE SEQUENCE [LARGE SCALE GENOMIC DNA]</scope>
    <source>
        <strain evidence="1 2">DSM 14566</strain>
    </source>
</reference>
<dbReference type="RefSeq" id="WP_209901727.1">
    <property type="nucleotide sequence ID" value="NZ_BAAAJW010000003.1"/>
</dbReference>
<proteinExistence type="predicted"/>
<keyword evidence="2" id="KW-1185">Reference proteome</keyword>
<organism evidence="1 2">
    <name type="scientific">Brachybacterium sacelli</name>
    <dbReference type="NCBI Taxonomy" id="173364"/>
    <lineage>
        <taxon>Bacteria</taxon>
        <taxon>Bacillati</taxon>
        <taxon>Actinomycetota</taxon>
        <taxon>Actinomycetes</taxon>
        <taxon>Micrococcales</taxon>
        <taxon>Dermabacteraceae</taxon>
        <taxon>Brachybacterium</taxon>
    </lineage>
</organism>
<evidence type="ECO:0000313" key="2">
    <source>
        <dbReference type="Proteomes" id="UP001519290"/>
    </source>
</evidence>
<evidence type="ECO:0000313" key="1">
    <source>
        <dbReference type="EMBL" id="MBP2382098.1"/>
    </source>
</evidence>
<dbReference type="EMBL" id="JAGIOD010000001">
    <property type="protein sequence ID" value="MBP2382098.1"/>
    <property type="molecule type" value="Genomic_DNA"/>
</dbReference>
<accession>A0ABS4X130</accession>
<sequence>MMGRRPVLAAGLALGASVLSGCGLRGRTLDEALNEAAGNVDGVTSSALETVTGAEFQRAIRGRVEISAARREQVLEIFGEVMTALVDAAYAQADADSEGSRVVGAITALSSDGEEYGIWDLRPDLEQSAGRLDAVLLSDFAE</sequence>
<name>A0ABS4X130_9MICO</name>
<gene>
    <name evidence="1" type="ORF">JOF43_002055</name>
</gene>
<comment type="caution">
    <text evidence="1">The sequence shown here is derived from an EMBL/GenBank/DDBJ whole genome shotgun (WGS) entry which is preliminary data.</text>
</comment>
<dbReference type="PROSITE" id="PS51257">
    <property type="entry name" value="PROKAR_LIPOPROTEIN"/>
    <property type="match status" value="1"/>
</dbReference>
<protein>
    <submittedName>
        <fullName evidence="1">Uncharacterized protein</fullName>
    </submittedName>
</protein>
<dbReference type="Proteomes" id="UP001519290">
    <property type="component" value="Unassembled WGS sequence"/>
</dbReference>